<dbReference type="RefSeq" id="WP_147202828.1">
    <property type="nucleotide sequence ID" value="NZ_BJYT01000004.1"/>
</dbReference>
<proteinExistence type="predicted"/>
<dbReference type="EMBL" id="BJYT01000004">
    <property type="protein sequence ID" value="GEO08762.1"/>
    <property type="molecule type" value="Genomic_DNA"/>
</dbReference>
<dbReference type="OrthoDB" id="1494451at2"/>
<name>A0A512B9X8_9BACT</name>
<sequence>MSDISTILKTIEGAVDKLSSHASEKQAGVFKKLVGMLKALETRQDAILNNTKNLKLINNIKVELERIIVDDRYKKEVKEFVSSYNDVQEVSNKYFSSFASNFSPKAALNAIRKTAVETTLNGLTETGIQAGVTEGMRKILLSNMTAGGSYADMTEQLRKYMLADENTPGALEQHVRTFSTTAINQYSAEYNKAVADDLGLEWYVYTGSLLTTSRPFCIKAVEKKYIHVSEFETILEGDFGEFGKVGISKSTGLPAGLMKGTDKGNLIRRRGGWACGHQMIAVAELIVPRAKKDSVYSSVDYKLWKIKTA</sequence>
<evidence type="ECO:0000313" key="2">
    <source>
        <dbReference type="Proteomes" id="UP000321513"/>
    </source>
</evidence>
<comment type="caution">
    <text evidence="1">The sequence shown here is derived from an EMBL/GenBank/DDBJ whole genome shotgun (WGS) entry which is preliminary data.</text>
</comment>
<protein>
    <submittedName>
        <fullName evidence="1">Uncharacterized protein</fullName>
    </submittedName>
</protein>
<evidence type="ECO:0000313" key="1">
    <source>
        <dbReference type="EMBL" id="GEO08762.1"/>
    </source>
</evidence>
<gene>
    <name evidence="1" type="ORF">SAE01_12580</name>
</gene>
<organism evidence="1 2">
    <name type="scientific">Segetibacter aerophilus</name>
    <dbReference type="NCBI Taxonomy" id="670293"/>
    <lineage>
        <taxon>Bacteria</taxon>
        <taxon>Pseudomonadati</taxon>
        <taxon>Bacteroidota</taxon>
        <taxon>Chitinophagia</taxon>
        <taxon>Chitinophagales</taxon>
        <taxon>Chitinophagaceae</taxon>
        <taxon>Segetibacter</taxon>
    </lineage>
</organism>
<keyword evidence="2" id="KW-1185">Reference proteome</keyword>
<reference evidence="1 2" key="1">
    <citation type="submission" date="2019-07" db="EMBL/GenBank/DDBJ databases">
        <title>Whole genome shotgun sequence of Segetibacter aerophilus NBRC 106135.</title>
        <authorList>
            <person name="Hosoyama A."/>
            <person name="Uohara A."/>
            <person name="Ohji S."/>
            <person name="Ichikawa N."/>
        </authorList>
    </citation>
    <scope>NUCLEOTIDE SEQUENCE [LARGE SCALE GENOMIC DNA]</scope>
    <source>
        <strain evidence="1 2">NBRC 106135</strain>
    </source>
</reference>
<accession>A0A512B9X8</accession>
<dbReference type="AlphaFoldDB" id="A0A512B9X8"/>
<dbReference type="Proteomes" id="UP000321513">
    <property type="component" value="Unassembled WGS sequence"/>
</dbReference>